<proteinExistence type="predicted"/>
<dbReference type="SUPFAM" id="SSF52047">
    <property type="entry name" value="RNI-like"/>
    <property type="match status" value="1"/>
</dbReference>
<accession>A0A8J3YDP1</accession>
<dbReference type="InterPro" id="IPR047722">
    <property type="entry name" value="STM4015-like"/>
</dbReference>
<comment type="caution">
    <text evidence="1">The sequence shown here is derived from an EMBL/GenBank/DDBJ whole genome shotgun (WGS) entry which is preliminary data.</text>
</comment>
<dbReference type="InterPro" id="IPR032675">
    <property type="entry name" value="LRR_dom_sf"/>
</dbReference>
<dbReference type="EMBL" id="BOPF01000001">
    <property type="protein sequence ID" value="GIJ43189.1"/>
    <property type="molecule type" value="Genomic_DNA"/>
</dbReference>
<dbReference type="NCBIfam" id="NF038076">
    <property type="entry name" value="fam_STM4015"/>
    <property type="match status" value="1"/>
</dbReference>
<sequence>MYRHCESFGGLPVRVFAPDDEELGEPSAFAWRVEEAGYPAPVGGFEGKLAALAERGGDAVRSLVLGTWGFADGNAFPLEALLDVAPRLTGLRALFLADLTPEESEISWIEHDDITPLFAAFPALEALRVRGSVLLSPVAHPALTELAFESGGLPSETVRALGDCDLPALRHLELWLGVPEYGGDTEVDDLAGVLEGGLLPALENLGLCNSPVSDALAAAAVDAPITAQLDVLDLSLGTLGDTGAEALIAGRAKLAHLQRLDLHHHWITPEARARLVAALPGVEVDLSEFIRPGLYERKDRRYTAVSE</sequence>
<protein>
    <recommendedName>
        <fullName evidence="3">Cytoplasmic protein</fullName>
    </recommendedName>
</protein>
<evidence type="ECO:0000313" key="2">
    <source>
        <dbReference type="Proteomes" id="UP000619260"/>
    </source>
</evidence>
<evidence type="ECO:0000313" key="1">
    <source>
        <dbReference type="EMBL" id="GIJ43189.1"/>
    </source>
</evidence>
<name>A0A8J3YDP1_9ACTN</name>
<dbReference type="AlphaFoldDB" id="A0A8J3YDP1"/>
<evidence type="ECO:0008006" key="3">
    <source>
        <dbReference type="Google" id="ProtNLM"/>
    </source>
</evidence>
<organism evidence="1 2">
    <name type="scientific">Virgisporangium aliadipatigenens</name>
    <dbReference type="NCBI Taxonomy" id="741659"/>
    <lineage>
        <taxon>Bacteria</taxon>
        <taxon>Bacillati</taxon>
        <taxon>Actinomycetota</taxon>
        <taxon>Actinomycetes</taxon>
        <taxon>Micromonosporales</taxon>
        <taxon>Micromonosporaceae</taxon>
        <taxon>Virgisporangium</taxon>
    </lineage>
</organism>
<reference evidence="1" key="1">
    <citation type="submission" date="2021-01" db="EMBL/GenBank/DDBJ databases">
        <title>Whole genome shotgun sequence of Virgisporangium aliadipatigenens NBRC 105644.</title>
        <authorList>
            <person name="Komaki H."/>
            <person name="Tamura T."/>
        </authorList>
    </citation>
    <scope>NUCLEOTIDE SEQUENCE</scope>
    <source>
        <strain evidence="1">NBRC 105644</strain>
    </source>
</reference>
<dbReference type="Proteomes" id="UP000619260">
    <property type="component" value="Unassembled WGS sequence"/>
</dbReference>
<dbReference type="Gene3D" id="3.80.10.10">
    <property type="entry name" value="Ribonuclease Inhibitor"/>
    <property type="match status" value="1"/>
</dbReference>
<keyword evidence="2" id="KW-1185">Reference proteome</keyword>
<gene>
    <name evidence="1" type="ORF">Val02_00750</name>
</gene>